<feature type="region of interest" description="Disordered" evidence="1">
    <location>
        <begin position="111"/>
        <end position="130"/>
    </location>
</feature>
<accession>A0AA36B0P9</accession>
<organism evidence="2 3">
    <name type="scientific">Octopus vulgaris</name>
    <name type="common">Common octopus</name>
    <dbReference type="NCBI Taxonomy" id="6645"/>
    <lineage>
        <taxon>Eukaryota</taxon>
        <taxon>Metazoa</taxon>
        <taxon>Spiralia</taxon>
        <taxon>Lophotrochozoa</taxon>
        <taxon>Mollusca</taxon>
        <taxon>Cephalopoda</taxon>
        <taxon>Coleoidea</taxon>
        <taxon>Octopodiformes</taxon>
        <taxon>Octopoda</taxon>
        <taxon>Incirrata</taxon>
        <taxon>Octopodidae</taxon>
        <taxon>Octopus</taxon>
    </lineage>
</organism>
<reference evidence="2" key="1">
    <citation type="submission" date="2023-08" db="EMBL/GenBank/DDBJ databases">
        <authorList>
            <person name="Alioto T."/>
            <person name="Alioto T."/>
            <person name="Gomez Garrido J."/>
        </authorList>
    </citation>
    <scope>NUCLEOTIDE SEQUENCE</scope>
</reference>
<protein>
    <submittedName>
        <fullName evidence="2">Uncharacterized protein</fullName>
    </submittedName>
</protein>
<sequence length="130" mass="14769">MANGRPEGPEFIAPEIQIVNRESLLEYHPISRIMRQDSSVVGTASNNYAFIHAENGTDLYAFQLRQRFLKMFNVNRLLNSPYDEYKYQIAARVTARKPKMNWISTAVTKVKKGGGREGGEGVEGEEEDEE</sequence>
<evidence type="ECO:0000256" key="1">
    <source>
        <dbReference type="SAM" id="MobiDB-lite"/>
    </source>
</evidence>
<dbReference type="AlphaFoldDB" id="A0AA36B0P9"/>
<dbReference type="EMBL" id="OX597820">
    <property type="protein sequence ID" value="CAI9725173.1"/>
    <property type="molecule type" value="Genomic_DNA"/>
</dbReference>
<evidence type="ECO:0000313" key="3">
    <source>
        <dbReference type="Proteomes" id="UP001162480"/>
    </source>
</evidence>
<proteinExistence type="predicted"/>
<dbReference type="Proteomes" id="UP001162480">
    <property type="component" value="Chromosome 7"/>
</dbReference>
<name>A0AA36B0P9_OCTVU</name>
<gene>
    <name evidence="2" type="ORF">OCTVUL_1B022920</name>
</gene>
<evidence type="ECO:0000313" key="2">
    <source>
        <dbReference type="EMBL" id="CAI9725173.1"/>
    </source>
</evidence>
<feature type="compositionally biased region" description="Acidic residues" evidence="1">
    <location>
        <begin position="120"/>
        <end position="130"/>
    </location>
</feature>
<keyword evidence="3" id="KW-1185">Reference proteome</keyword>